<dbReference type="Gene3D" id="3.40.50.720">
    <property type="entry name" value="NAD(P)-binding Rossmann-like Domain"/>
    <property type="match status" value="1"/>
</dbReference>
<evidence type="ECO:0008006" key="3">
    <source>
        <dbReference type="Google" id="ProtNLM"/>
    </source>
</evidence>
<gene>
    <name evidence="1" type="ORF">GCM10017566_47560</name>
</gene>
<evidence type="ECO:0000313" key="1">
    <source>
        <dbReference type="EMBL" id="GHF68228.1"/>
    </source>
</evidence>
<organism evidence="1 2">
    <name type="scientific">Amycolatopsis bartoniae</name>
    <dbReference type="NCBI Taxonomy" id="941986"/>
    <lineage>
        <taxon>Bacteria</taxon>
        <taxon>Bacillati</taxon>
        <taxon>Actinomycetota</taxon>
        <taxon>Actinomycetes</taxon>
        <taxon>Pseudonocardiales</taxon>
        <taxon>Pseudonocardiaceae</taxon>
        <taxon>Amycolatopsis</taxon>
    </lineage>
</organism>
<reference evidence="1" key="1">
    <citation type="journal article" date="2014" name="Int. J. Syst. Evol. Microbiol.">
        <title>Complete genome sequence of Corynebacterium casei LMG S-19264T (=DSM 44701T), isolated from a smear-ripened cheese.</title>
        <authorList>
            <consortium name="US DOE Joint Genome Institute (JGI-PGF)"/>
            <person name="Walter F."/>
            <person name="Albersmeier A."/>
            <person name="Kalinowski J."/>
            <person name="Ruckert C."/>
        </authorList>
    </citation>
    <scope>NUCLEOTIDE SEQUENCE</scope>
    <source>
        <strain evidence="1">CGMCC 4.7679</strain>
    </source>
</reference>
<name>A0A8H9IY69_9PSEU</name>
<reference evidence="1" key="2">
    <citation type="submission" date="2020-09" db="EMBL/GenBank/DDBJ databases">
        <authorList>
            <person name="Sun Q."/>
            <person name="Zhou Y."/>
        </authorList>
    </citation>
    <scope>NUCLEOTIDE SEQUENCE</scope>
    <source>
        <strain evidence="1">CGMCC 4.7679</strain>
    </source>
</reference>
<evidence type="ECO:0000313" key="2">
    <source>
        <dbReference type="Proteomes" id="UP000658656"/>
    </source>
</evidence>
<dbReference type="EMBL" id="BNAV01000007">
    <property type="protein sequence ID" value="GHF68228.1"/>
    <property type="molecule type" value="Genomic_DNA"/>
</dbReference>
<dbReference type="AlphaFoldDB" id="A0A8H9IY69"/>
<dbReference type="OrthoDB" id="3692506at2"/>
<dbReference type="Proteomes" id="UP000658656">
    <property type="component" value="Unassembled WGS sequence"/>
</dbReference>
<accession>A0A8H9IY69</accession>
<sequence length="171" mass="17090">MTGQVTTGVHVWGGHGAQALVAALSTVDSAVPAACLVPDLPGDRDLEALSDELLDTGIGDVLGDVLAEVQRLLPGLTGSGRLLFLLPAEAALGRPHATAAGAVAGGILSMARTLAIELARDDIAVNTVLYADGAETAVAHQVAALLAIEAAAVTGQEIYVTAGSGLGRLRP</sequence>
<protein>
    <recommendedName>
        <fullName evidence="3">SDR family oxidoreductase</fullName>
    </recommendedName>
</protein>
<proteinExistence type="predicted"/>
<dbReference type="RefSeq" id="WP_145932903.1">
    <property type="nucleotide sequence ID" value="NZ_BNAV01000007.1"/>
</dbReference>
<dbReference type="InterPro" id="IPR036291">
    <property type="entry name" value="NAD(P)-bd_dom_sf"/>
</dbReference>
<keyword evidence="2" id="KW-1185">Reference proteome</keyword>
<dbReference type="SUPFAM" id="SSF51735">
    <property type="entry name" value="NAD(P)-binding Rossmann-fold domains"/>
    <property type="match status" value="1"/>
</dbReference>
<comment type="caution">
    <text evidence="1">The sequence shown here is derived from an EMBL/GenBank/DDBJ whole genome shotgun (WGS) entry which is preliminary data.</text>
</comment>